<dbReference type="PROSITE" id="PS00778">
    <property type="entry name" value="HIS_ACID_PHOSPHAT_2"/>
    <property type="match status" value="1"/>
</dbReference>
<proteinExistence type="inferred from homology"/>
<evidence type="ECO:0000256" key="1">
    <source>
        <dbReference type="ARBA" id="ARBA00005375"/>
    </source>
</evidence>
<reference evidence="2 4" key="2">
    <citation type="journal article" date="2018" name="Plant J.">
        <title>The Physcomitrella patens chromosome-scale assembly reveals moss genome structure and evolution.</title>
        <authorList>
            <person name="Lang D."/>
            <person name="Ullrich K.K."/>
            <person name="Murat F."/>
            <person name="Fuchs J."/>
            <person name="Jenkins J."/>
            <person name="Haas F.B."/>
            <person name="Piednoel M."/>
            <person name="Gundlach H."/>
            <person name="Van Bel M."/>
            <person name="Meyberg R."/>
            <person name="Vives C."/>
            <person name="Morata J."/>
            <person name="Symeonidi A."/>
            <person name="Hiss M."/>
            <person name="Muchero W."/>
            <person name="Kamisugi Y."/>
            <person name="Saleh O."/>
            <person name="Blanc G."/>
            <person name="Decker E.L."/>
            <person name="van Gessel N."/>
            <person name="Grimwood J."/>
            <person name="Hayes R.D."/>
            <person name="Graham S.W."/>
            <person name="Gunter L.E."/>
            <person name="McDaniel S.F."/>
            <person name="Hoernstein S.N.W."/>
            <person name="Larsson A."/>
            <person name="Li F.W."/>
            <person name="Perroud P.F."/>
            <person name="Phillips J."/>
            <person name="Ranjan P."/>
            <person name="Rokshar D.S."/>
            <person name="Rothfels C.J."/>
            <person name="Schneider L."/>
            <person name="Shu S."/>
            <person name="Stevenson D.W."/>
            <person name="Thummler F."/>
            <person name="Tillich M."/>
            <person name="Villarreal Aguilar J.C."/>
            <person name="Widiez T."/>
            <person name="Wong G.K."/>
            <person name="Wymore A."/>
            <person name="Zhang Y."/>
            <person name="Zimmer A.D."/>
            <person name="Quatrano R.S."/>
            <person name="Mayer K.F.X."/>
            <person name="Goodstein D."/>
            <person name="Casacuberta J.M."/>
            <person name="Vandepoele K."/>
            <person name="Reski R."/>
            <person name="Cuming A.C."/>
            <person name="Tuskan G.A."/>
            <person name="Maumus F."/>
            <person name="Salse J."/>
            <person name="Schmutz J."/>
            <person name="Rensing S.A."/>
        </authorList>
    </citation>
    <scope>NUCLEOTIDE SEQUENCE [LARGE SCALE GENOMIC DNA]</scope>
    <source>
        <strain evidence="3 4">cv. Gransden 2004</strain>
    </source>
</reference>
<dbReference type="InterPro" id="IPR050645">
    <property type="entry name" value="Histidine_acid_phosphatase"/>
</dbReference>
<dbReference type="InterPro" id="IPR033379">
    <property type="entry name" value="Acid_Pase_AS"/>
</dbReference>
<dbReference type="Proteomes" id="UP000006727">
    <property type="component" value="Chromosome 5"/>
</dbReference>
<dbReference type="Pfam" id="PF00328">
    <property type="entry name" value="His_Phos_2"/>
    <property type="match status" value="2"/>
</dbReference>
<dbReference type="EnsemblPlants" id="Pp3c5_5340V3.2">
    <property type="protein sequence ID" value="Pp3c5_5340V3.2"/>
    <property type="gene ID" value="Pp3c5_5340"/>
</dbReference>
<dbReference type="InterPro" id="IPR000560">
    <property type="entry name" value="His_Pase_clade-2"/>
</dbReference>
<accession>A0A2K1KIL2</accession>
<dbReference type="Gramene" id="Pp3c5_5340V3.2">
    <property type="protein sequence ID" value="Pp3c5_5340V3.2"/>
    <property type="gene ID" value="Pp3c5_5340"/>
</dbReference>
<dbReference type="PANTHER" id="PTHR11567">
    <property type="entry name" value="ACID PHOSPHATASE-RELATED"/>
    <property type="match status" value="1"/>
</dbReference>
<dbReference type="InterPro" id="IPR029033">
    <property type="entry name" value="His_PPase_superfam"/>
</dbReference>
<dbReference type="EMBL" id="ABEU02000005">
    <property type="protein sequence ID" value="PNR53608.1"/>
    <property type="molecule type" value="Genomic_DNA"/>
</dbReference>
<dbReference type="EnsemblPlants" id="Pp3c5_5340V3.1">
    <property type="protein sequence ID" value="Pp3c5_5340V3.1"/>
    <property type="gene ID" value="Pp3c5_5340"/>
</dbReference>
<dbReference type="PANTHER" id="PTHR11567:SF207">
    <property type="entry name" value="LYSOPHOSPHATIDIC ACID PHOSPHATASE TYPE 6"/>
    <property type="match status" value="1"/>
</dbReference>
<dbReference type="STRING" id="3218.A0A2K1KIL2"/>
<dbReference type="Gramene" id="Pp3c5_5340V3.1">
    <property type="protein sequence ID" value="Pp3c5_5340V3.1"/>
    <property type="gene ID" value="Pp3c5_5340"/>
</dbReference>
<name>A0A2K1KIL2_PHYPA</name>
<dbReference type="SUPFAM" id="SSF53254">
    <property type="entry name" value="Phosphoglycerate mutase-like"/>
    <property type="match status" value="1"/>
</dbReference>
<evidence type="ECO:0000313" key="3">
    <source>
        <dbReference type="EnsemblPlants" id="Pp3c5_5340V3.1"/>
    </source>
</evidence>
<dbReference type="CDD" id="cd07061">
    <property type="entry name" value="HP_HAP_like"/>
    <property type="match status" value="1"/>
</dbReference>
<protein>
    <recommendedName>
        <fullName evidence="5">Acid phosphatase</fullName>
    </recommendedName>
</protein>
<dbReference type="Gene3D" id="3.40.50.1240">
    <property type="entry name" value="Phosphoglycerate mutase-like"/>
    <property type="match status" value="1"/>
</dbReference>
<comment type="similarity">
    <text evidence="1">Belongs to the histidine acid phosphatase family.</text>
</comment>
<evidence type="ECO:0008006" key="5">
    <source>
        <dbReference type="Google" id="ProtNLM"/>
    </source>
</evidence>
<organism evidence="2">
    <name type="scientific">Physcomitrium patens</name>
    <name type="common">Spreading-leaved earth moss</name>
    <name type="synonym">Physcomitrella patens</name>
    <dbReference type="NCBI Taxonomy" id="3218"/>
    <lineage>
        <taxon>Eukaryota</taxon>
        <taxon>Viridiplantae</taxon>
        <taxon>Streptophyta</taxon>
        <taxon>Embryophyta</taxon>
        <taxon>Bryophyta</taxon>
        <taxon>Bryophytina</taxon>
        <taxon>Bryopsida</taxon>
        <taxon>Funariidae</taxon>
        <taxon>Funariales</taxon>
        <taxon>Funariaceae</taxon>
        <taxon>Physcomitrium</taxon>
    </lineage>
</organism>
<evidence type="ECO:0000313" key="2">
    <source>
        <dbReference type="EMBL" id="PNR53608.1"/>
    </source>
</evidence>
<dbReference type="AlphaFoldDB" id="A0A2K1KIL2"/>
<keyword evidence="4" id="KW-1185">Reference proteome</keyword>
<reference evidence="3" key="3">
    <citation type="submission" date="2020-12" db="UniProtKB">
        <authorList>
            <consortium name="EnsemblPlants"/>
        </authorList>
    </citation>
    <scope>IDENTIFICATION</scope>
</reference>
<evidence type="ECO:0000313" key="4">
    <source>
        <dbReference type="Proteomes" id="UP000006727"/>
    </source>
</evidence>
<sequence length="368" mass="41834">MWSSRVQEVPLPLRNGKFFRQKYPWGNLTTKGAQQARDLGAWLREHYVPQFSNPVGKVRLQEAPEKFISLRTTSFLRTNLTAWFLLEGLLESPDDVASIPFICREEKDENLYHNDEHCPRLWLKWEQAWVTIQKATTSDGMNWRERFQDMQAAMARELELNLDDPGFLLSMDGPGFPWITVLRPSNLQDTLECGRCHGDALPAGISVEKLTAVRTHLARDYAVTFQDRDVLQLSIGRLVRELKEALLDRVNTEAQSTSDRPSLFLYSGHDATIMPLSVALGLPWTEWPGYTSSICVELWRGADGEGGHAVRVLFDREEVALPISRDGSAPKKVLSFHEFLEIAEWSSLSETDFSSRCQDGAEIADTHE</sequence>
<gene>
    <name evidence="2" type="ORF">PHYPA_007283</name>
</gene>
<dbReference type="PaxDb" id="3218-PP1S41_144V6.1"/>
<dbReference type="InParanoid" id="A0A2K1KIL2"/>
<reference evidence="2 4" key="1">
    <citation type="journal article" date="2008" name="Science">
        <title>The Physcomitrella genome reveals evolutionary insights into the conquest of land by plants.</title>
        <authorList>
            <person name="Rensing S."/>
            <person name="Lang D."/>
            <person name="Zimmer A."/>
            <person name="Terry A."/>
            <person name="Salamov A."/>
            <person name="Shapiro H."/>
            <person name="Nishiyama T."/>
            <person name="Perroud P.-F."/>
            <person name="Lindquist E."/>
            <person name="Kamisugi Y."/>
            <person name="Tanahashi T."/>
            <person name="Sakakibara K."/>
            <person name="Fujita T."/>
            <person name="Oishi K."/>
            <person name="Shin-I T."/>
            <person name="Kuroki Y."/>
            <person name="Toyoda A."/>
            <person name="Suzuki Y."/>
            <person name="Hashimoto A."/>
            <person name="Yamaguchi K."/>
            <person name="Sugano A."/>
            <person name="Kohara Y."/>
            <person name="Fujiyama A."/>
            <person name="Anterola A."/>
            <person name="Aoki S."/>
            <person name="Ashton N."/>
            <person name="Barbazuk W.B."/>
            <person name="Barker E."/>
            <person name="Bennetzen J."/>
            <person name="Bezanilla M."/>
            <person name="Blankenship R."/>
            <person name="Cho S.H."/>
            <person name="Dutcher S."/>
            <person name="Estelle M."/>
            <person name="Fawcett J.A."/>
            <person name="Gundlach H."/>
            <person name="Hanada K."/>
            <person name="Heyl A."/>
            <person name="Hicks K.A."/>
            <person name="Hugh J."/>
            <person name="Lohr M."/>
            <person name="Mayer K."/>
            <person name="Melkozernov A."/>
            <person name="Murata T."/>
            <person name="Nelson D."/>
            <person name="Pils B."/>
            <person name="Prigge M."/>
            <person name="Reiss B."/>
            <person name="Renner T."/>
            <person name="Rombauts S."/>
            <person name="Rushton P."/>
            <person name="Sanderfoot A."/>
            <person name="Schween G."/>
            <person name="Shiu S.-H."/>
            <person name="Stueber K."/>
            <person name="Theodoulou F.L."/>
            <person name="Tu H."/>
            <person name="Van de Peer Y."/>
            <person name="Verrier P.J."/>
            <person name="Waters E."/>
            <person name="Wood A."/>
            <person name="Yang L."/>
            <person name="Cove D."/>
            <person name="Cuming A."/>
            <person name="Hasebe M."/>
            <person name="Lucas S."/>
            <person name="Mishler D.B."/>
            <person name="Reski R."/>
            <person name="Grigoriev I."/>
            <person name="Quatrano R.S."/>
            <person name="Boore J.L."/>
        </authorList>
    </citation>
    <scope>NUCLEOTIDE SEQUENCE [LARGE SCALE GENOMIC DNA]</scope>
    <source>
        <strain evidence="3 4">cv. Gransden 2004</strain>
    </source>
</reference>
<dbReference type="GO" id="GO:0016791">
    <property type="term" value="F:phosphatase activity"/>
    <property type="evidence" value="ECO:0000318"/>
    <property type="project" value="GO_Central"/>
</dbReference>